<dbReference type="Proteomes" id="UP001187192">
    <property type="component" value="Unassembled WGS sequence"/>
</dbReference>
<dbReference type="InterPro" id="IPR005174">
    <property type="entry name" value="KIB1-4_b-propeller"/>
</dbReference>
<keyword evidence="1" id="KW-1133">Transmembrane helix</keyword>
<feature type="transmembrane region" description="Helical" evidence="1">
    <location>
        <begin position="6"/>
        <end position="24"/>
    </location>
</feature>
<accession>A0AA88JFM1</accession>
<evidence type="ECO:0000259" key="2">
    <source>
        <dbReference type="Pfam" id="PF03478"/>
    </source>
</evidence>
<feature type="domain" description="KIB1-4 beta-propeller" evidence="2">
    <location>
        <begin position="274"/>
        <end position="541"/>
    </location>
</feature>
<dbReference type="PANTHER" id="PTHR44259">
    <property type="entry name" value="OS07G0183000 PROTEIN-RELATED"/>
    <property type="match status" value="1"/>
</dbReference>
<keyword evidence="1" id="KW-0472">Membrane</keyword>
<reference evidence="3" key="1">
    <citation type="submission" date="2023-07" db="EMBL/GenBank/DDBJ databases">
        <title>draft genome sequence of fig (Ficus carica).</title>
        <authorList>
            <person name="Takahashi T."/>
            <person name="Nishimura K."/>
        </authorList>
    </citation>
    <scope>NUCLEOTIDE SEQUENCE</scope>
</reference>
<keyword evidence="4" id="KW-1185">Reference proteome</keyword>
<keyword evidence="1" id="KW-0812">Transmembrane</keyword>
<evidence type="ECO:0000313" key="3">
    <source>
        <dbReference type="EMBL" id="GMN72649.1"/>
    </source>
</evidence>
<organism evidence="3 4">
    <name type="scientific">Ficus carica</name>
    <name type="common">Common fig</name>
    <dbReference type="NCBI Taxonomy" id="3494"/>
    <lineage>
        <taxon>Eukaryota</taxon>
        <taxon>Viridiplantae</taxon>
        <taxon>Streptophyta</taxon>
        <taxon>Embryophyta</taxon>
        <taxon>Tracheophyta</taxon>
        <taxon>Spermatophyta</taxon>
        <taxon>Magnoliopsida</taxon>
        <taxon>eudicotyledons</taxon>
        <taxon>Gunneridae</taxon>
        <taxon>Pentapetalae</taxon>
        <taxon>rosids</taxon>
        <taxon>fabids</taxon>
        <taxon>Rosales</taxon>
        <taxon>Moraceae</taxon>
        <taxon>Ficeae</taxon>
        <taxon>Ficus</taxon>
    </lineage>
</organism>
<dbReference type="EMBL" id="BTGU01010409">
    <property type="protein sequence ID" value="GMN72649.1"/>
    <property type="molecule type" value="Genomic_DNA"/>
</dbReference>
<dbReference type="AlphaFoldDB" id="A0AA88JFM1"/>
<name>A0AA88JFM1_FICCA</name>
<proteinExistence type="predicted"/>
<gene>
    <name evidence="3" type="ORF">TIFTF001_052044</name>
</gene>
<protein>
    <recommendedName>
        <fullName evidence="2">KIB1-4 beta-propeller domain-containing protein</fullName>
    </recommendedName>
</protein>
<dbReference type="InterPro" id="IPR050942">
    <property type="entry name" value="F-box_BR-signaling"/>
</dbReference>
<sequence>MLALLYIFCDFVVHLMVFYDLVLLSSRRKKQSDFSAKSNHNDWAQLSPNAPAEWLIMIEVIFEMRRFAGHGADLTQRVTNDVIQGPPTSGKFANSIRTVAKDLRELLLSEARSILADGIQELPTSGRDAKSIQTVTNDFFELLVSFTTSLLADGIQELRASVRANSVRTVVNDLLQLLVSRATSLLAHGTSYQSVDMANASDESIDGFPNRLSVLDDYCLERIVQQLTDYKDYVAFSEVCHSSRDFCSKMEWDGGPKPPCLMLSEKPGCTSRPFFSLHYSRVFMLDLPAAVGRSIWGSPHGWLVTVGPELDAQLMNPISQVCVNLPPFSTMQNQLARGNRFHKVQKLFVFKTKIHPLKFLIVAILHPGHHLVFTRSSGDIGEWAFVSNLKELFFRSVAYFEHQLYALCDNGSLVRIEFNGSIAARAEFVASHPIHEFVGYQTHHEKTGRAYLVSSQDDLFGVFRYSCKDIGFERTVQFFVYKFDFESLEWEREQSIRDKAFFVGSGNSWSISLADTVNCSSNSIFYGDDTEGGLGLDNGIYDLETMQTELLGFGANVPRSQPLATWITPSLTPSTFR</sequence>
<evidence type="ECO:0000313" key="4">
    <source>
        <dbReference type="Proteomes" id="UP001187192"/>
    </source>
</evidence>
<evidence type="ECO:0000256" key="1">
    <source>
        <dbReference type="SAM" id="Phobius"/>
    </source>
</evidence>
<dbReference type="Pfam" id="PF03478">
    <property type="entry name" value="Beta-prop_KIB1-4"/>
    <property type="match status" value="1"/>
</dbReference>
<comment type="caution">
    <text evidence="3">The sequence shown here is derived from an EMBL/GenBank/DDBJ whole genome shotgun (WGS) entry which is preliminary data.</text>
</comment>